<reference evidence="1 2" key="1">
    <citation type="journal article" date="2022" name="New Phytol.">
        <title>Ecological generalism drives hyperdiversity of secondary metabolite gene clusters in xylarialean endophytes.</title>
        <authorList>
            <person name="Franco M.E.E."/>
            <person name="Wisecaver J.H."/>
            <person name="Arnold A.E."/>
            <person name="Ju Y.M."/>
            <person name="Slot J.C."/>
            <person name="Ahrendt S."/>
            <person name="Moore L.P."/>
            <person name="Eastman K.E."/>
            <person name="Scott K."/>
            <person name="Konkel Z."/>
            <person name="Mondo S.J."/>
            <person name="Kuo A."/>
            <person name="Hayes R.D."/>
            <person name="Haridas S."/>
            <person name="Andreopoulos B."/>
            <person name="Riley R."/>
            <person name="LaButti K."/>
            <person name="Pangilinan J."/>
            <person name="Lipzen A."/>
            <person name="Amirebrahimi M."/>
            <person name="Yan J."/>
            <person name="Adam C."/>
            <person name="Keymanesh K."/>
            <person name="Ng V."/>
            <person name="Louie K."/>
            <person name="Northen T."/>
            <person name="Drula E."/>
            <person name="Henrissat B."/>
            <person name="Hsieh H.M."/>
            <person name="Youens-Clark K."/>
            <person name="Lutzoni F."/>
            <person name="Miadlikowska J."/>
            <person name="Eastwood D.C."/>
            <person name="Hamelin R.C."/>
            <person name="Grigoriev I.V."/>
            <person name="U'Ren J.M."/>
        </authorList>
    </citation>
    <scope>NUCLEOTIDE SEQUENCE [LARGE SCALE GENOMIC DNA]</scope>
    <source>
        <strain evidence="1 2">CBS 119005</strain>
    </source>
</reference>
<keyword evidence="2" id="KW-1185">Reference proteome</keyword>
<evidence type="ECO:0000313" key="2">
    <source>
        <dbReference type="Proteomes" id="UP001497700"/>
    </source>
</evidence>
<protein>
    <submittedName>
        <fullName evidence="1">Uncharacterized protein</fullName>
    </submittedName>
</protein>
<proteinExistence type="predicted"/>
<dbReference type="Proteomes" id="UP001497700">
    <property type="component" value="Unassembled WGS sequence"/>
</dbReference>
<name>A0ACB9ZDD6_9PEZI</name>
<gene>
    <name evidence="1" type="ORF">F4820DRAFT_365932</name>
</gene>
<sequence>MMFIPTLVAFAAAVFVQLASGHFEIVYPEWRADSIDPGNDNISQWNYPCAGIGDDAGNRTDWPLTGGAVALKLRHPWTYIYINLGLSIQGANVTNFNMSLTPDLTNVTGKGNFCLPHLDVPMDIAEGTHASIQIVTNGQDGQDMYNCADITFRANAKVPDGVCKNDTQISAVIVGQSTADSNQSATATVTVTGQAAGSTSTSQSSSANGIAEAYTMTLAIVLGLTFVATSGMGF</sequence>
<organism evidence="1 2">
    <name type="scientific">Hypoxylon rubiginosum</name>
    <dbReference type="NCBI Taxonomy" id="110542"/>
    <lineage>
        <taxon>Eukaryota</taxon>
        <taxon>Fungi</taxon>
        <taxon>Dikarya</taxon>
        <taxon>Ascomycota</taxon>
        <taxon>Pezizomycotina</taxon>
        <taxon>Sordariomycetes</taxon>
        <taxon>Xylariomycetidae</taxon>
        <taxon>Xylariales</taxon>
        <taxon>Hypoxylaceae</taxon>
        <taxon>Hypoxylon</taxon>
    </lineage>
</organism>
<comment type="caution">
    <text evidence="1">The sequence shown here is derived from an EMBL/GenBank/DDBJ whole genome shotgun (WGS) entry which is preliminary data.</text>
</comment>
<evidence type="ECO:0000313" key="1">
    <source>
        <dbReference type="EMBL" id="KAI4869769.1"/>
    </source>
</evidence>
<dbReference type="EMBL" id="MU393428">
    <property type="protein sequence ID" value="KAI4869769.1"/>
    <property type="molecule type" value="Genomic_DNA"/>
</dbReference>
<accession>A0ACB9ZDD6</accession>